<evidence type="ECO:0000259" key="5">
    <source>
        <dbReference type="PROSITE" id="PS50975"/>
    </source>
</evidence>
<dbReference type="InterPro" id="IPR013815">
    <property type="entry name" value="ATP_grasp_subdomain_1"/>
</dbReference>
<dbReference type="SUPFAM" id="SSF56059">
    <property type="entry name" value="Glutathione synthetase ATP-binding domain-like"/>
    <property type="match status" value="1"/>
</dbReference>
<dbReference type="EMBL" id="CP061799">
    <property type="protein sequence ID" value="QTA80298.1"/>
    <property type="molecule type" value="Genomic_DNA"/>
</dbReference>
<proteinExistence type="inferred from homology"/>
<dbReference type="PANTHER" id="PTHR23132">
    <property type="entry name" value="D-ALANINE--D-ALANINE LIGASE"/>
    <property type="match status" value="1"/>
</dbReference>
<dbReference type="GO" id="GO:0046872">
    <property type="term" value="F:metal ion binding"/>
    <property type="evidence" value="ECO:0007669"/>
    <property type="project" value="InterPro"/>
</dbReference>
<gene>
    <name evidence="6" type="primary">ddl2</name>
    <name evidence="6" type="ORF">dnl_25950</name>
</gene>
<keyword evidence="4" id="KW-0547">Nucleotide-binding</keyword>
<dbReference type="PANTHER" id="PTHR23132:SF23">
    <property type="entry name" value="D-ALANINE--D-ALANINE LIGASE B"/>
    <property type="match status" value="1"/>
</dbReference>
<keyword evidence="3" id="KW-0961">Cell wall biogenesis/degradation</keyword>
<dbReference type="Gene3D" id="3.40.50.20">
    <property type="match status" value="1"/>
</dbReference>
<dbReference type="Proteomes" id="UP000663720">
    <property type="component" value="Chromosome"/>
</dbReference>
<dbReference type="InterPro" id="IPR011761">
    <property type="entry name" value="ATP-grasp"/>
</dbReference>
<evidence type="ECO:0000256" key="1">
    <source>
        <dbReference type="ARBA" id="ARBA00010871"/>
    </source>
</evidence>
<dbReference type="Gene3D" id="3.30.470.20">
    <property type="entry name" value="ATP-grasp fold, B domain"/>
    <property type="match status" value="1"/>
</dbReference>
<dbReference type="GO" id="GO:0071555">
    <property type="term" value="P:cell wall organization"/>
    <property type="evidence" value="ECO:0007669"/>
    <property type="project" value="UniProtKB-KW"/>
</dbReference>
<evidence type="ECO:0000313" key="6">
    <source>
        <dbReference type="EMBL" id="QTA80298.1"/>
    </source>
</evidence>
<dbReference type="SUPFAM" id="SSF52440">
    <property type="entry name" value="PreATP-grasp domain"/>
    <property type="match status" value="1"/>
</dbReference>
<name>A0A975B7L0_9BACT</name>
<keyword evidence="7" id="KW-1185">Reference proteome</keyword>
<comment type="similarity">
    <text evidence="1">Belongs to the D-alanine--D-alanine ligase family.</text>
</comment>
<dbReference type="InterPro" id="IPR011095">
    <property type="entry name" value="Dala_Dala_lig_C"/>
</dbReference>
<keyword evidence="4" id="KW-0067">ATP-binding</keyword>
<accession>A0A975B7L0</accession>
<feature type="domain" description="ATP-grasp" evidence="5">
    <location>
        <begin position="113"/>
        <end position="320"/>
    </location>
</feature>
<sequence>MIIGLTYDLRREYLAMGYSEIETAEFDQPETIEAIELALQELGHETIRIGHAFQLMEKLVKGERWDMVFNIAEGLHGTGREAQVPAVLDIYNIPYTFSDPLVMCLTLHKGMTKRVIRDAGLATADFKVAESLEDIVDIPFKPPFFVKPVAEGTGMGVSPRSLVETPGALAGICRSLFEEFHQPVIIERFLPGREFTIGIAGTGAEARVLGTMEIVLLEKAEKAVYSFINKEDWKKRVAYRPLSAEDDPLAAQAEELALASWKILGARDGGRVDIRCDENNIPCFMEVNPLAGLRPEYSDLPILCGHFGISYVQLIEMIVKSAAKRVLPEKVLKKCA</sequence>
<dbReference type="RefSeq" id="WP_207691964.1">
    <property type="nucleotide sequence ID" value="NZ_CP061799.1"/>
</dbReference>
<dbReference type="GO" id="GO:0008716">
    <property type="term" value="F:D-alanine-D-alanine ligase activity"/>
    <property type="evidence" value="ECO:0007669"/>
    <property type="project" value="InterPro"/>
</dbReference>
<reference evidence="6" key="1">
    <citation type="journal article" date="2021" name="Microb. Physiol.">
        <title>Proteogenomic Insights into the Physiology of Marine, Sulfate-Reducing, Filamentous Desulfonema limicola and Desulfonema magnum.</title>
        <authorList>
            <person name="Schnaars V."/>
            <person name="Wohlbrand L."/>
            <person name="Scheve S."/>
            <person name="Hinrichs C."/>
            <person name="Reinhardt R."/>
            <person name="Rabus R."/>
        </authorList>
    </citation>
    <scope>NUCLEOTIDE SEQUENCE</scope>
    <source>
        <strain evidence="6">5ac10</strain>
    </source>
</reference>
<dbReference type="Pfam" id="PF07478">
    <property type="entry name" value="Dala_Dala_lig_C"/>
    <property type="match status" value="1"/>
</dbReference>
<keyword evidence="2 6" id="KW-0436">Ligase</keyword>
<dbReference type="GO" id="GO:0005524">
    <property type="term" value="F:ATP binding"/>
    <property type="evidence" value="ECO:0007669"/>
    <property type="project" value="UniProtKB-UniRule"/>
</dbReference>
<dbReference type="AlphaFoldDB" id="A0A975B7L0"/>
<dbReference type="Gene3D" id="3.30.1490.20">
    <property type="entry name" value="ATP-grasp fold, A domain"/>
    <property type="match status" value="1"/>
</dbReference>
<dbReference type="PROSITE" id="PS50975">
    <property type="entry name" value="ATP_GRASP"/>
    <property type="match status" value="1"/>
</dbReference>
<evidence type="ECO:0000313" key="7">
    <source>
        <dbReference type="Proteomes" id="UP000663720"/>
    </source>
</evidence>
<dbReference type="KEGG" id="dli:dnl_25950"/>
<evidence type="ECO:0000256" key="2">
    <source>
        <dbReference type="ARBA" id="ARBA00022598"/>
    </source>
</evidence>
<organism evidence="6 7">
    <name type="scientific">Desulfonema limicola</name>
    <dbReference type="NCBI Taxonomy" id="45656"/>
    <lineage>
        <taxon>Bacteria</taxon>
        <taxon>Pseudomonadati</taxon>
        <taxon>Thermodesulfobacteriota</taxon>
        <taxon>Desulfobacteria</taxon>
        <taxon>Desulfobacterales</taxon>
        <taxon>Desulfococcaceae</taxon>
        <taxon>Desulfonema</taxon>
    </lineage>
</organism>
<evidence type="ECO:0000256" key="3">
    <source>
        <dbReference type="ARBA" id="ARBA00023316"/>
    </source>
</evidence>
<dbReference type="InterPro" id="IPR016185">
    <property type="entry name" value="PreATP-grasp_dom_sf"/>
</dbReference>
<protein>
    <submittedName>
        <fullName evidence="6">D-alanine--D-alanine ligase</fullName>
    </submittedName>
</protein>
<evidence type="ECO:0000256" key="4">
    <source>
        <dbReference type="PROSITE-ProRule" id="PRU00409"/>
    </source>
</evidence>